<keyword evidence="2" id="KW-0732">Signal</keyword>
<dbReference type="Proteomes" id="UP000261166">
    <property type="component" value="Unassembled WGS sequence"/>
</dbReference>
<protein>
    <recommendedName>
        <fullName evidence="5">Secreted protein</fullName>
    </recommendedName>
</protein>
<sequence length="114" mass="12020">MVLTVLFRHTAASVAELLVAATSAAAAASWQSMWLPLVGQATKGGSGMPEKHSKKPSPFFLMVLKTPLPAQNGSHPPAAPGPRKSGRRTGRAGYEGRTGKEGLLSGKWMGVQRR</sequence>
<evidence type="ECO:0000313" key="4">
    <source>
        <dbReference type="Proteomes" id="UP000261166"/>
    </source>
</evidence>
<feature type="chain" id="PRO_5017536700" description="Secreted protein" evidence="2">
    <location>
        <begin position="28"/>
        <end position="114"/>
    </location>
</feature>
<organism evidence="3 4">
    <name type="scientific">Eisenbergiella massiliensis</name>
    <dbReference type="NCBI Taxonomy" id="1720294"/>
    <lineage>
        <taxon>Bacteria</taxon>
        <taxon>Bacillati</taxon>
        <taxon>Bacillota</taxon>
        <taxon>Clostridia</taxon>
        <taxon>Lachnospirales</taxon>
        <taxon>Lachnospiraceae</taxon>
        <taxon>Eisenbergiella</taxon>
    </lineage>
</organism>
<gene>
    <name evidence="3" type="ORF">DWY69_11595</name>
</gene>
<dbReference type="AlphaFoldDB" id="A0A3E3IX72"/>
<comment type="caution">
    <text evidence="3">The sequence shown here is derived from an EMBL/GenBank/DDBJ whole genome shotgun (WGS) entry which is preliminary data.</text>
</comment>
<feature type="region of interest" description="Disordered" evidence="1">
    <location>
        <begin position="68"/>
        <end position="114"/>
    </location>
</feature>
<evidence type="ECO:0000313" key="3">
    <source>
        <dbReference type="EMBL" id="RGE71680.1"/>
    </source>
</evidence>
<name>A0A3E3IX72_9FIRM</name>
<evidence type="ECO:0000256" key="2">
    <source>
        <dbReference type="SAM" id="SignalP"/>
    </source>
</evidence>
<accession>A0A3E3IX72</accession>
<proteinExistence type="predicted"/>
<feature type="signal peptide" evidence="2">
    <location>
        <begin position="1"/>
        <end position="27"/>
    </location>
</feature>
<reference evidence="3 4" key="1">
    <citation type="submission" date="2018-08" db="EMBL/GenBank/DDBJ databases">
        <title>A genome reference for cultivated species of the human gut microbiota.</title>
        <authorList>
            <person name="Zou Y."/>
            <person name="Xue W."/>
            <person name="Luo G."/>
        </authorList>
    </citation>
    <scope>NUCLEOTIDE SEQUENCE [LARGE SCALE GENOMIC DNA]</scope>
    <source>
        <strain evidence="3 4">AF26-4BH</strain>
    </source>
</reference>
<evidence type="ECO:0000256" key="1">
    <source>
        <dbReference type="SAM" id="MobiDB-lite"/>
    </source>
</evidence>
<dbReference type="EMBL" id="QVLU01000009">
    <property type="protein sequence ID" value="RGE71680.1"/>
    <property type="molecule type" value="Genomic_DNA"/>
</dbReference>
<evidence type="ECO:0008006" key="5">
    <source>
        <dbReference type="Google" id="ProtNLM"/>
    </source>
</evidence>